<dbReference type="Pfam" id="PF00106">
    <property type="entry name" value="adh_short"/>
    <property type="match status" value="1"/>
</dbReference>
<dbReference type="CDD" id="cd05374">
    <property type="entry name" value="17beta-HSD-like_SDR_c"/>
    <property type="match status" value="1"/>
</dbReference>
<dbReference type="Gene3D" id="3.40.50.720">
    <property type="entry name" value="NAD(P)-binding Rossmann-like Domain"/>
    <property type="match status" value="1"/>
</dbReference>
<dbReference type="PANTHER" id="PTHR43391:SF86">
    <property type="entry name" value="SHORT-CHAIN DEHYDROGENASE_REDUCTASE FAMILY PROTEIN"/>
    <property type="match status" value="1"/>
</dbReference>
<evidence type="ECO:0000256" key="1">
    <source>
        <dbReference type="ARBA" id="ARBA00006484"/>
    </source>
</evidence>
<evidence type="ECO:0000256" key="3">
    <source>
        <dbReference type="RuleBase" id="RU000363"/>
    </source>
</evidence>
<protein>
    <submittedName>
        <fullName evidence="4">SDR family oxidoreductase</fullName>
    </submittedName>
</protein>
<dbReference type="InterPro" id="IPR002347">
    <property type="entry name" value="SDR_fam"/>
</dbReference>
<dbReference type="PRINTS" id="PR00080">
    <property type="entry name" value="SDRFAMILY"/>
</dbReference>
<dbReference type="PRINTS" id="PR00081">
    <property type="entry name" value="GDHRDH"/>
</dbReference>
<dbReference type="InterPro" id="IPR020904">
    <property type="entry name" value="Sc_DH/Rdtase_CS"/>
</dbReference>
<proteinExistence type="inferred from homology"/>
<gene>
    <name evidence="4" type="ORF">GCM10025782_20540</name>
</gene>
<accession>A0ABP8Y5Q9</accession>
<evidence type="ECO:0000313" key="4">
    <source>
        <dbReference type="EMBL" id="GAA4722481.1"/>
    </source>
</evidence>
<dbReference type="SUPFAM" id="SSF51735">
    <property type="entry name" value="NAD(P)-binding Rossmann-fold domains"/>
    <property type="match status" value="1"/>
</dbReference>
<evidence type="ECO:0000313" key="5">
    <source>
        <dbReference type="Proteomes" id="UP001500556"/>
    </source>
</evidence>
<dbReference type="InterPro" id="IPR036291">
    <property type="entry name" value="NAD(P)-bd_dom_sf"/>
</dbReference>
<dbReference type="EMBL" id="BAABLO010000005">
    <property type="protein sequence ID" value="GAA4722481.1"/>
    <property type="molecule type" value="Genomic_DNA"/>
</dbReference>
<reference evidence="5" key="1">
    <citation type="journal article" date="2019" name="Int. J. Syst. Evol. Microbiol.">
        <title>The Global Catalogue of Microorganisms (GCM) 10K type strain sequencing project: providing services to taxonomists for standard genome sequencing and annotation.</title>
        <authorList>
            <consortium name="The Broad Institute Genomics Platform"/>
            <consortium name="The Broad Institute Genome Sequencing Center for Infectious Disease"/>
            <person name="Wu L."/>
            <person name="Ma J."/>
        </authorList>
    </citation>
    <scope>NUCLEOTIDE SEQUENCE [LARGE SCALE GENOMIC DNA]</scope>
    <source>
        <strain evidence="5">JCM 18961</strain>
    </source>
</reference>
<dbReference type="Proteomes" id="UP001500556">
    <property type="component" value="Unassembled WGS sequence"/>
</dbReference>
<sequence>MTPRPDVALVTGTSSGMGLATAVGLARAGLTVVATMRETTRAGALRQAASEAGVELDIRSLDVTDAAGAEAAVSAVLADHATIDVLVNNAGRGAVATLEQLTDAQLQEQLDVNYLGVARLTRLVLPAMRAAGRGRVVTVTSVGGAVGQPFADAYCAAKFAVEGLMQSLAPVAATFGVVVSVVEPGAVRSEFTANVHRADADAVAGDRTDDPYAALLDAYLARTATAFDNAQTSEQAAEVIVEAATTDQPRFRWQSSEQAAAFVGLSLGDLDGSAVLGATSAWIA</sequence>
<comment type="similarity">
    <text evidence="1 3">Belongs to the short-chain dehydrogenases/reductases (SDR) family.</text>
</comment>
<dbReference type="RefSeq" id="WP_345503017.1">
    <property type="nucleotide sequence ID" value="NZ_BAABLO010000005.1"/>
</dbReference>
<keyword evidence="5" id="KW-1185">Reference proteome</keyword>
<comment type="caution">
    <text evidence="4">The sequence shown here is derived from an EMBL/GenBank/DDBJ whole genome shotgun (WGS) entry which is preliminary data.</text>
</comment>
<evidence type="ECO:0000256" key="2">
    <source>
        <dbReference type="ARBA" id="ARBA00023002"/>
    </source>
</evidence>
<keyword evidence="2" id="KW-0560">Oxidoreductase</keyword>
<organism evidence="4 5">
    <name type="scientific">Pedococcus ginsenosidimutans</name>
    <dbReference type="NCBI Taxonomy" id="490570"/>
    <lineage>
        <taxon>Bacteria</taxon>
        <taxon>Bacillati</taxon>
        <taxon>Actinomycetota</taxon>
        <taxon>Actinomycetes</taxon>
        <taxon>Micrococcales</taxon>
        <taxon>Intrasporangiaceae</taxon>
        <taxon>Pedococcus</taxon>
    </lineage>
</organism>
<dbReference type="PROSITE" id="PS00061">
    <property type="entry name" value="ADH_SHORT"/>
    <property type="match status" value="1"/>
</dbReference>
<dbReference type="PANTHER" id="PTHR43391">
    <property type="entry name" value="RETINOL DEHYDROGENASE-RELATED"/>
    <property type="match status" value="1"/>
</dbReference>
<name>A0ABP8Y5Q9_9MICO</name>